<protein>
    <submittedName>
        <fullName evidence="4">Activating signal cointegrator 1</fullName>
    </submittedName>
</protein>
<gene>
    <name evidence="4" type="ORF">EmuJ_000141800</name>
</gene>
<dbReference type="PANTHER" id="PTHR12963">
    <property type="entry name" value="THYROID RECEPTOR INTERACTING PROTEIN RELATED"/>
    <property type="match status" value="1"/>
</dbReference>
<feature type="domain" description="TRIP4/RQT4 C2HC5-type zinc finger" evidence="2">
    <location>
        <begin position="31"/>
        <end position="78"/>
    </location>
</feature>
<dbReference type="InterPro" id="IPR015947">
    <property type="entry name" value="PUA-like_sf"/>
</dbReference>
<dbReference type="InterPro" id="IPR039128">
    <property type="entry name" value="TRIP4-like"/>
</dbReference>
<dbReference type="SUPFAM" id="SSF88697">
    <property type="entry name" value="PUA domain-like"/>
    <property type="match status" value="1"/>
</dbReference>
<dbReference type="Pfam" id="PF23134">
    <property type="entry name" value="TRIP4_3rd"/>
    <property type="match status" value="1"/>
</dbReference>
<dbReference type="AlphaFoldDB" id="A0A087VZL7"/>
<proteinExistence type="predicted"/>
<dbReference type="OMA" id="EFNSYRH"/>
<dbReference type="GO" id="GO:0072344">
    <property type="term" value="P:rescue of stalled ribosome"/>
    <property type="evidence" value="ECO:0007669"/>
    <property type="project" value="InterPro"/>
</dbReference>
<dbReference type="GO" id="GO:0180022">
    <property type="term" value="C:RQC-trigger complex"/>
    <property type="evidence" value="ECO:0007669"/>
    <property type="project" value="InterPro"/>
</dbReference>
<feature type="domain" description="Activating signal cointegrator 1 third" evidence="3">
    <location>
        <begin position="195"/>
        <end position="253"/>
    </location>
</feature>
<evidence type="ECO:0000259" key="3">
    <source>
        <dbReference type="Pfam" id="PF23134"/>
    </source>
</evidence>
<sequence>MQLVMTKRRFVPLFTESGMGSSTAVLLPGRHPCQCLAVRHRLIGNCTNCGRIVCEQEGSGTCYFCGHLVVSPDERKRLQAGTNAARKLLEQIRSAAWASGTPTPSCVTRRHRRKRHNKVRSGNSEDDNEGEYSKESFDDLGTEEVMEEVEDVDTLPPDIDAQTRLEEGLVKAMLQRDRLLHFDATTAKRTRVIDDELDYFVSEGTGAAAVWLDPQTRARVARRVEELREQRRLLRSQSVFGLSIDFANMTVTEQDLRGSKPAPTEEDLAELTLRSQKHEKHSTSGISDPLLNVPTPQFMPQCLQLKAAERQVGVKEMQPFTRLQSSRVQDADQQKVIDRGLCVSMHQPWASLLVRGVKVGFLTHPPFFTHTLNRLLPLSSTGNELSHEGRSWYSAHRGPLWIAATAKTPDEEEVRAIEEAYLERGSRKTDFPTSYPTGVLLGCVNVDDVLPQKEYRLKFPSGESESAYVFVCSDPRELLIKLPLRGRQRIYRLEAHIHAAAKENLT</sequence>
<dbReference type="CDD" id="cd06554">
    <property type="entry name" value="ASCH_ASC-1_like"/>
    <property type="match status" value="1"/>
</dbReference>
<reference evidence="4" key="1">
    <citation type="journal article" date="2013" name="Nature">
        <title>The genomes of four tapeworm species reveal adaptations to parasitism.</title>
        <authorList>
            <person name="Tsai I.J."/>
            <person name="Zarowiecki M."/>
            <person name="Holroyd N."/>
            <person name="Garciarrubio A."/>
            <person name="Sanchez-Flores A."/>
            <person name="Brooks K.L."/>
            <person name="Tracey A."/>
            <person name="Bobes R.J."/>
            <person name="Fragoso G."/>
            <person name="Sciutto E."/>
            <person name="Aslett M."/>
            <person name="Beasley H."/>
            <person name="Bennett H.M."/>
            <person name="Cai J."/>
            <person name="Camicia F."/>
            <person name="Clark R."/>
            <person name="Cucher M."/>
            <person name="De Silva N."/>
            <person name="Day T.A."/>
            <person name="Deplazes P."/>
            <person name="Estrada K."/>
            <person name="Fernandez C."/>
            <person name="Holland P.W."/>
            <person name="Hou J."/>
            <person name="Hu S."/>
            <person name="Huckvale T."/>
            <person name="Hung S.S."/>
            <person name="Kamenetzky L."/>
            <person name="Keane J.A."/>
            <person name="Kiss F."/>
            <person name="Koziol U."/>
            <person name="Lambert O."/>
            <person name="Liu K."/>
            <person name="Luo X."/>
            <person name="Luo Y."/>
            <person name="Macchiaroli N."/>
            <person name="Nichol S."/>
            <person name="Paps J."/>
            <person name="Parkinson J."/>
            <person name="Pouchkina-Stantcheva N."/>
            <person name="Riddiford N."/>
            <person name="Rosenzvit M."/>
            <person name="Salinas G."/>
            <person name="Wasmuth J.D."/>
            <person name="Zamanian M."/>
            <person name="Zheng Y."/>
            <person name="Cai X."/>
            <person name="Soberon X."/>
            <person name="Olson P.D."/>
            <person name="Laclette J.P."/>
            <person name="Brehm K."/>
            <person name="Berriman M."/>
            <person name="Garciarrubio A."/>
            <person name="Bobes R.J."/>
            <person name="Fragoso G."/>
            <person name="Sanchez-Flores A."/>
            <person name="Estrada K."/>
            <person name="Cevallos M.A."/>
            <person name="Morett E."/>
            <person name="Gonzalez V."/>
            <person name="Portillo T."/>
            <person name="Ochoa-Leyva A."/>
            <person name="Jose M.V."/>
            <person name="Sciutto E."/>
            <person name="Landa A."/>
            <person name="Jimenez L."/>
            <person name="Valdes V."/>
            <person name="Carrero J.C."/>
            <person name="Larralde C."/>
            <person name="Morales-Montor J."/>
            <person name="Limon-Lason J."/>
            <person name="Soberon X."/>
            <person name="Laclette J.P."/>
        </authorList>
    </citation>
    <scope>NUCLEOTIDE SEQUENCE [LARGE SCALE GENOMIC DNA]</scope>
</reference>
<keyword evidence="5" id="KW-1185">Reference proteome</keyword>
<dbReference type="InterPro" id="IPR056993">
    <property type="entry name" value="TRIP4_3rd_dom"/>
</dbReference>
<evidence type="ECO:0000256" key="1">
    <source>
        <dbReference type="SAM" id="MobiDB-lite"/>
    </source>
</evidence>
<dbReference type="Pfam" id="PF06221">
    <property type="entry name" value="zf-C2HC5"/>
    <property type="match status" value="1"/>
</dbReference>
<dbReference type="GO" id="GO:0008270">
    <property type="term" value="F:zinc ion binding"/>
    <property type="evidence" value="ECO:0007669"/>
    <property type="project" value="InterPro"/>
</dbReference>
<dbReference type="Proteomes" id="UP000017246">
    <property type="component" value="Unassembled WGS sequence"/>
</dbReference>
<dbReference type="GO" id="GO:0005634">
    <property type="term" value="C:nucleus"/>
    <property type="evidence" value="ECO:0007669"/>
    <property type="project" value="InterPro"/>
</dbReference>
<name>A0A087VZL7_ECHMU</name>
<dbReference type="InterPro" id="IPR009349">
    <property type="entry name" value="TRIP4/RQT4_C2HC5_Znf"/>
</dbReference>
<organism evidence="4 5">
    <name type="scientific">Echinococcus multilocularis</name>
    <name type="common">Fox tapeworm</name>
    <dbReference type="NCBI Taxonomy" id="6211"/>
    <lineage>
        <taxon>Eukaryota</taxon>
        <taxon>Metazoa</taxon>
        <taxon>Spiralia</taxon>
        <taxon>Lophotrochozoa</taxon>
        <taxon>Platyhelminthes</taxon>
        <taxon>Cestoda</taxon>
        <taxon>Eucestoda</taxon>
        <taxon>Cyclophyllidea</taxon>
        <taxon>Taeniidae</taxon>
        <taxon>Echinococcus</taxon>
    </lineage>
</organism>
<feature type="region of interest" description="Disordered" evidence="1">
    <location>
        <begin position="99"/>
        <end position="140"/>
    </location>
</feature>
<accession>A0A087VZL7</accession>
<dbReference type="STRING" id="6211.A0A087VZL7"/>
<dbReference type="EMBL" id="LN902844">
    <property type="protein sequence ID" value="CDI97628.1"/>
    <property type="molecule type" value="Genomic_DNA"/>
</dbReference>
<dbReference type="OrthoDB" id="338816at2759"/>
<evidence type="ECO:0000313" key="5">
    <source>
        <dbReference type="Proteomes" id="UP000017246"/>
    </source>
</evidence>
<dbReference type="PANTHER" id="PTHR12963:SF4">
    <property type="entry name" value="ACTIVATING SIGNAL COINTEGRATOR 1"/>
    <property type="match status" value="1"/>
</dbReference>
<dbReference type="eggNOG" id="KOG2845">
    <property type="taxonomic scope" value="Eukaryota"/>
</dbReference>
<evidence type="ECO:0000259" key="2">
    <source>
        <dbReference type="Pfam" id="PF06221"/>
    </source>
</evidence>
<feature type="compositionally biased region" description="Basic residues" evidence="1">
    <location>
        <begin position="108"/>
        <end position="119"/>
    </location>
</feature>
<evidence type="ECO:0000313" key="4">
    <source>
        <dbReference type="EMBL" id="CDI97628.1"/>
    </source>
</evidence>
<reference evidence="4" key="2">
    <citation type="submission" date="2015-11" db="EMBL/GenBank/DDBJ databases">
        <authorList>
            <person name="Zhang Y."/>
            <person name="Guo Z."/>
        </authorList>
    </citation>
    <scope>NUCLEOTIDE SEQUENCE</scope>
</reference>